<gene>
    <name evidence="1" type="ORF">HINF_LOCUS19315</name>
    <name evidence="2" type="ORF">HINF_LOCUS37862</name>
</gene>
<dbReference type="Proteomes" id="UP001642409">
    <property type="component" value="Unassembled WGS sequence"/>
</dbReference>
<comment type="caution">
    <text evidence="1">The sequence shown here is derived from an EMBL/GenBank/DDBJ whole genome shotgun (WGS) entry which is preliminary data.</text>
</comment>
<name>A0AA86P797_9EUKA</name>
<proteinExistence type="predicted"/>
<accession>A0AA86P797</accession>
<reference evidence="2 3" key="2">
    <citation type="submission" date="2024-07" db="EMBL/GenBank/DDBJ databases">
        <authorList>
            <person name="Akdeniz Z."/>
        </authorList>
    </citation>
    <scope>NUCLEOTIDE SEQUENCE [LARGE SCALE GENOMIC DNA]</scope>
</reference>
<dbReference type="AlphaFoldDB" id="A0AA86P797"/>
<organism evidence="1">
    <name type="scientific">Hexamita inflata</name>
    <dbReference type="NCBI Taxonomy" id="28002"/>
    <lineage>
        <taxon>Eukaryota</taxon>
        <taxon>Metamonada</taxon>
        <taxon>Diplomonadida</taxon>
        <taxon>Hexamitidae</taxon>
        <taxon>Hexamitinae</taxon>
        <taxon>Hexamita</taxon>
    </lineage>
</organism>
<evidence type="ECO:0000313" key="1">
    <source>
        <dbReference type="EMBL" id="CAI9931670.1"/>
    </source>
</evidence>
<protein>
    <submittedName>
        <fullName evidence="2">Hypothetical_protein</fullName>
    </submittedName>
</protein>
<reference evidence="1" key="1">
    <citation type="submission" date="2023-06" db="EMBL/GenBank/DDBJ databases">
        <authorList>
            <person name="Kurt Z."/>
        </authorList>
    </citation>
    <scope>NUCLEOTIDE SEQUENCE</scope>
</reference>
<dbReference type="EMBL" id="CATOUU010000495">
    <property type="protein sequence ID" value="CAI9931670.1"/>
    <property type="molecule type" value="Genomic_DNA"/>
</dbReference>
<keyword evidence="3" id="KW-1185">Reference proteome</keyword>
<evidence type="ECO:0000313" key="2">
    <source>
        <dbReference type="EMBL" id="CAL6039449.1"/>
    </source>
</evidence>
<evidence type="ECO:0000313" key="3">
    <source>
        <dbReference type="Proteomes" id="UP001642409"/>
    </source>
</evidence>
<dbReference type="EMBL" id="CAXDID020000142">
    <property type="protein sequence ID" value="CAL6039449.1"/>
    <property type="molecule type" value="Genomic_DNA"/>
</dbReference>
<sequence>MITKTILADKTIMKQKVTISNSEELYQVLQIDMEKEQLLNDELFDFSAIINTTTVKLDNLDFSQNKDQPRVNTDILCRLKCLEVLKIRYGCFSNIQRLHQLRSLKTIELQYSWEGGRVKNCRMYVIDSVLQHLLIQGLINIIKFFQLPLQMLNAKLHKTLTFL</sequence>